<dbReference type="InterPro" id="IPR017938">
    <property type="entry name" value="Riboflavin_synthase-like_b-brl"/>
</dbReference>
<feature type="domain" description="Lumazine-binding" evidence="12">
    <location>
        <begin position="97"/>
        <end position="193"/>
    </location>
</feature>
<dbReference type="Pfam" id="PF00677">
    <property type="entry name" value="Lum_binding"/>
    <property type="match status" value="2"/>
</dbReference>
<dbReference type="GO" id="GO:0009231">
    <property type="term" value="P:riboflavin biosynthetic process"/>
    <property type="evidence" value="ECO:0007669"/>
    <property type="project" value="UniProtKB-KW"/>
</dbReference>
<evidence type="ECO:0000256" key="10">
    <source>
        <dbReference type="NCBIfam" id="TIGR00187"/>
    </source>
</evidence>
<evidence type="ECO:0000313" key="14">
    <source>
        <dbReference type="Proteomes" id="UP000774000"/>
    </source>
</evidence>
<comment type="catalytic activity">
    <reaction evidence="1">
        <text>2 6,7-dimethyl-8-(1-D-ribityl)lumazine + H(+) = 5-amino-6-(D-ribitylamino)uracil + riboflavin</text>
        <dbReference type="Rhea" id="RHEA:20772"/>
        <dbReference type="ChEBI" id="CHEBI:15378"/>
        <dbReference type="ChEBI" id="CHEBI:15934"/>
        <dbReference type="ChEBI" id="CHEBI:57986"/>
        <dbReference type="ChEBI" id="CHEBI:58201"/>
        <dbReference type="EC" id="2.5.1.9"/>
    </reaction>
</comment>
<name>A0A938XQK5_9FIRM</name>
<evidence type="ECO:0000256" key="4">
    <source>
        <dbReference type="ARBA" id="ARBA00011233"/>
    </source>
</evidence>
<dbReference type="RefSeq" id="WP_204700226.1">
    <property type="nucleotide sequence ID" value="NZ_JAFBDQ010000001.1"/>
</dbReference>
<evidence type="ECO:0000256" key="9">
    <source>
        <dbReference type="ARBA" id="ARBA00022737"/>
    </source>
</evidence>
<evidence type="ECO:0000256" key="11">
    <source>
        <dbReference type="PROSITE-ProRule" id="PRU00524"/>
    </source>
</evidence>
<feature type="domain" description="Lumazine-binding" evidence="12">
    <location>
        <begin position="1"/>
        <end position="96"/>
    </location>
</feature>
<evidence type="ECO:0000256" key="5">
    <source>
        <dbReference type="ARBA" id="ARBA00012827"/>
    </source>
</evidence>
<dbReference type="PANTHER" id="PTHR21098">
    <property type="entry name" value="RIBOFLAVIN SYNTHASE ALPHA CHAIN"/>
    <property type="match status" value="1"/>
</dbReference>
<proteinExistence type="predicted"/>
<sequence>MFTGIVEELGEVKNIKRSSQSIILTIKAEKVLEDIKIGDSIATNGVCLTVTDFSENEFEVDVTPETMRKSSLGELSIRDKVNLERALRLKDRLGGHLVSGHIDGTGKIAEKKREDNAILITIRPEPKLLKYIIAEGSIAIDGISLTVAKLTQDSFTVSIIPHTNEVTTLSSKKVGNIVNLETDMIGKYVERMMEFEEEQENTDIDMKKLRDNGFLLA</sequence>
<feature type="repeat" description="Lumazine-binding" evidence="11">
    <location>
        <begin position="97"/>
        <end position="193"/>
    </location>
</feature>
<feature type="repeat" description="Lumazine-binding" evidence="11">
    <location>
        <begin position="1"/>
        <end position="96"/>
    </location>
</feature>
<evidence type="ECO:0000259" key="12">
    <source>
        <dbReference type="PROSITE" id="PS51177"/>
    </source>
</evidence>
<dbReference type="InterPro" id="IPR023366">
    <property type="entry name" value="ATP_synth_asu-like_sf"/>
</dbReference>
<comment type="subunit">
    <text evidence="4">Homotrimer.</text>
</comment>
<dbReference type="PROSITE" id="PS51177">
    <property type="entry name" value="LUMAZINE_BIND"/>
    <property type="match status" value="2"/>
</dbReference>
<evidence type="ECO:0000256" key="2">
    <source>
        <dbReference type="ARBA" id="ARBA00002803"/>
    </source>
</evidence>
<evidence type="ECO:0000256" key="7">
    <source>
        <dbReference type="ARBA" id="ARBA00022619"/>
    </source>
</evidence>
<dbReference type="InterPro" id="IPR026017">
    <property type="entry name" value="Lumazine-bd_dom"/>
</dbReference>
<organism evidence="13 14">
    <name type="scientific">Halanaerobacter jeridensis</name>
    <dbReference type="NCBI Taxonomy" id="706427"/>
    <lineage>
        <taxon>Bacteria</taxon>
        <taxon>Bacillati</taxon>
        <taxon>Bacillota</taxon>
        <taxon>Clostridia</taxon>
        <taxon>Halanaerobiales</taxon>
        <taxon>Halobacteroidaceae</taxon>
        <taxon>Halanaerobacter</taxon>
    </lineage>
</organism>
<dbReference type="SUPFAM" id="SSF63380">
    <property type="entry name" value="Riboflavin synthase domain-like"/>
    <property type="match status" value="2"/>
</dbReference>
<comment type="pathway">
    <text evidence="3">Cofactor biosynthesis; riboflavin biosynthesis; riboflavin from 2-hydroxy-3-oxobutyl phosphate and 5-amino-6-(D-ribitylamino)uracil: step 2/2.</text>
</comment>
<protein>
    <recommendedName>
        <fullName evidence="6 10">Riboflavin synthase</fullName>
        <ecNumber evidence="5 10">2.5.1.9</ecNumber>
    </recommendedName>
</protein>
<evidence type="ECO:0000313" key="13">
    <source>
        <dbReference type="EMBL" id="MBM7555520.1"/>
    </source>
</evidence>
<dbReference type="EC" id="2.5.1.9" evidence="5 10"/>
<dbReference type="NCBIfam" id="NF009566">
    <property type="entry name" value="PRK13020.1"/>
    <property type="match status" value="1"/>
</dbReference>
<keyword evidence="14" id="KW-1185">Reference proteome</keyword>
<dbReference type="FunFam" id="2.40.30.20:FF:000004">
    <property type="entry name" value="Riboflavin synthase, alpha subunit"/>
    <property type="match status" value="1"/>
</dbReference>
<dbReference type="NCBIfam" id="TIGR00187">
    <property type="entry name" value="ribE"/>
    <property type="match status" value="1"/>
</dbReference>
<dbReference type="NCBIfam" id="NF006767">
    <property type="entry name" value="PRK09289.1"/>
    <property type="match status" value="1"/>
</dbReference>
<dbReference type="GO" id="GO:0004746">
    <property type="term" value="F:riboflavin synthase activity"/>
    <property type="evidence" value="ECO:0007669"/>
    <property type="project" value="UniProtKB-UniRule"/>
</dbReference>
<keyword evidence="7" id="KW-0686">Riboflavin biosynthesis</keyword>
<evidence type="ECO:0000256" key="6">
    <source>
        <dbReference type="ARBA" id="ARBA00013950"/>
    </source>
</evidence>
<keyword evidence="8 13" id="KW-0808">Transferase</keyword>
<keyword evidence="9" id="KW-0677">Repeat</keyword>
<evidence type="ECO:0000256" key="1">
    <source>
        <dbReference type="ARBA" id="ARBA00000968"/>
    </source>
</evidence>
<gene>
    <name evidence="13" type="ORF">JOC47_000344</name>
</gene>
<dbReference type="CDD" id="cd00402">
    <property type="entry name" value="Riboflavin_synthase_like"/>
    <property type="match status" value="1"/>
</dbReference>
<dbReference type="AlphaFoldDB" id="A0A938XQK5"/>
<comment type="function">
    <text evidence="2">Catalyzes the dismutation of two molecules of 6,7-dimethyl-8-ribityllumazine, resulting in the formation of riboflavin and 5-amino-6-(D-ribitylamino)uracil.</text>
</comment>
<evidence type="ECO:0000256" key="8">
    <source>
        <dbReference type="ARBA" id="ARBA00022679"/>
    </source>
</evidence>
<dbReference type="PANTHER" id="PTHR21098:SF0">
    <property type="entry name" value="RIBOFLAVIN SYNTHASE"/>
    <property type="match status" value="1"/>
</dbReference>
<comment type="caution">
    <text evidence="13">The sequence shown here is derived from an EMBL/GenBank/DDBJ whole genome shotgun (WGS) entry which is preliminary data.</text>
</comment>
<dbReference type="EMBL" id="JAFBDQ010000001">
    <property type="protein sequence ID" value="MBM7555520.1"/>
    <property type="molecule type" value="Genomic_DNA"/>
</dbReference>
<reference evidence="13" key="1">
    <citation type="submission" date="2021-01" db="EMBL/GenBank/DDBJ databases">
        <title>Genomic Encyclopedia of Type Strains, Phase IV (KMG-IV): sequencing the most valuable type-strain genomes for metagenomic binning, comparative biology and taxonomic classification.</title>
        <authorList>
            <person name="Goeker M."/>
        </authorList>
    </citation>
    <scope>NUCLEOTIDE SEQUENCE</scope>
    <source>
        <strain evidence="13">DSM 23230</strain>
    </source>
</reference>
<dbReference type="Proteomes" id="UP000774000">
    <property type="component" value="Unassembled WGS sequence"/>
</dbReference>
<dbReference type="Gene3D" id="2.40.30.20">
    <property type="match status" value="2"/>
</dbReference>
<evidence type="ECO:0000256" key="3">
    <source>
        <dbReference type="ARBA" id="ARBA00004887"/>
    </source>
</evidence>
<dbReference type="PIRSF" id="PIRSF000498">
    <property type="entry name" value="Riboflavin_syn_A"/>
    <property type="match status" value="1"/>
</dbReference>
<accession>A0A938XQK5</accession>
<dbReference type="InterPro" id="IPR001783">
    <property type="entry name" value="Lumazine-bd"/>
</dbReference>
<dbReference type="FunFam" id="2.40.30.20:FF:000003">
    <property type="entry name" value="Riboflavin synthase, alpha subunit"/>
    <property type="match status" value="1"/>
</dbReference>